<comment type="caution">
    <text evidence="2">The sequence shown here is derived from an EMBL/GenBank/DDBJ whole genome shotgun (WGS) entry which is preliminary data.</text>
</comment>
<dbReference type="Pfam" id="PF18557">
    <property type="entry name" value="NepR"/>
    <property type="match status" value="1"/>
</dbReference>
<evidence type="ECO:0000313" key="3">
    <source>
        <dbReference type="Proteomes" id="UP001174932"/>
    </source>
</evidence>
<feature type="domain" description="Anti-sigma factor NepR" evidence="1">
    <location>
        <begin position="20"/>
        <end position="52"/>
    </location>
</feature>
<gene>
    <name evidence="2" type="ORF">Q4481_14650</name>
</gene>
<dbReference type="EMBL" id="JAUOZU010000009">
    <property type="protein sequence ID" value="MDO6965204.1"/>
    <property type="molecule type" value="Genomic_DNA"/>
</dbReference>
<accession>A0ABT8YNK5</accession>
<organism evidence="2 3">
    <name type="scientific">Rhizobium alvei</name>
    <dbReference type="NCBI Taxonomy" id="1132659"/>
    <lineage>
        <taxon>Bacteria</taxon>
        <taxon>Pseudomonadati</taxon>
        <taxon>Pseudomonadota</taxon>
        <taxon>Alphaproteobacteria</taxon>
        <taxon>Hyphomicrobiales</taxon>
        <taxon>Rhizobiaceae</taxon>
        <taxon>Rhizobium/Agrobacterium group</taxon>
        <taxon>Rhizobium</taxon>
    </lineage>
</organism>
<keyword evidence="3" id="KW-1185">Reference proteome</keyword>
<evidence type="ECO:0000313" key="2">
    <source>
        <dbReference type="EMBL" id="MDO6965204.1"/>
    </source>
</evidence>
<name>A0ABT8YNK5_9HYPH</name>
<reference evidence="2" key="1">
    <citation type="journal article" date="2015" name="Int. J. Syst. Evol. Microbiol.">
        <title>Rhizobium alvei sp. nov., isolated from a freshwater river.</title>
        <authorList>
            <person name="Sheu S.Y."/>
            <person name="Huang H.W."/>
            <person name="Young C.C."/>
            <person name="Chen W.M."/>
        </authorList>
    </citation>
    <scope>NUCLEOTIDE SEQUENCE</scope>
    <source>
        <strain evidence="2">TNR-22</strain>
    </source>
</reference>
<protein>
    <submittedName>
        <fullName evidence="2">NepR family anti-sigma factor</fullName>
    </submittedName>
</protein>
<dbReference type="RefSeq" id="WP_304377135.1">
    <property type="nucleotide sequence ID" value="NZ_JAUOZU010000009.1"/>
</dbReference>
<dbReference type="Proteomes" id="UP001174932">
    <property type="component" value="Unassembled WGS sequence"/>
</dbReference>
<dbReference type="InterPro" id="IPR041649">
    <property type="entry name" value="NepR"/>
</dbReference>
<reference evidence="2" key="2">
    <citation type="submission" date="2023-07" db="EMBL/GenBank/DDBJ databases">
        <authorList>
            <person name="Shen H."/>
        </authorList>
    </citation>
    <scope>NUCLEOTIDE SEQUENCE</scope>
    <source>
        <strain evidence="2">TNR-22</strain>
    </source>
</reference>
<proteinExistence type="predicted"/>
<sequence length="63" mass="6754">MAKEKNSSQAEAQSTAQSRQIPDLLKAYYASIEDQQIPEAFLDLLEKLDAAEAKAAATGKGAE</sequence>
<evidence type="ECO:0000259" key="1">
    <source>
        <dbReference type="Pfam" id="PF18557"/>
    </source>
</evidence>